<evidence type="ECO:0000313" key="2">
    <source>
        <dbReference type="Proteomes" id="UP000789570"/>
    </source>
</evidence>
<reference evidence="1" key="1">
    <citation type="submission" date="2021-06" db="EMBL/GenBank/DDBJ databases">
        <authorList>
            <person name="Kallberg Y."/>
            <person name="Tangrot J."/>
            <person name="Rosling A."/>
        </authorList>
    </citation>
    <scope>NUCLEOTIDE SEQUENCE</scope>
    <source>
        <strain evidence="1">UK204</strain>
    </source>
</reference>
<keyword evidence="2" id="KW-1185">Reference proteome</keyword>
<gene>
    <name evidence="1" type="ORF">FCALED_LOCUS8115</name>
</gene>
<comment type="caution">
    <text evidence="1">The sequence shown here is derived from an EMBL/GenBank/DDBJ whole genome shotgun (WGS) entry which is preliminary data.</text>
</comment>
<dbReference type="AlphaFoldDB" id="A0A9N9C9V8"/>
<evidence type="ECO:0000313" key="1">
    <source>
        <dbReference type="EMBL" id="CAG8591508.1"/>
    </source>
</evidence>
<organism evidence="1 2">
    <name type="scientific">Funneliformis caledonium</name>
    <dbReference type="NCBI Taxonomy" id="1117310"/>
    <lineage>
        <taxon>Eukaryota</taxon>
        <taxon>Fungi</taxon>
        <taxon>Fungi incertae sedis</taxon>
        <taxon>Mucoromycota</taxon>
        <taxon>Glomeromycotina</taxon>
        <taxon>Glomeromycetes</taxon>
        <taxon>Glomerales</taxon>
        <taxon>Glomeraceae</taxon>
        <taxon>Funneliformis</taxon>
    </lineage>
</organism>
<dbReference type="Proteomes" id="UP000789570">
    <property type="component" value="Unassembled WGS sequence"/>
</dbReference>
<name>A0A9N9C9V8_9GLOM</name>
<dbReference type="OrthoDB" id="16851at2759"/>
<accession>A0A9N9C9V8</accession>
<proteinExistence type="predicted"/>
<dbReference type="EMBL" id="CAJVPQ010002299">
    <property type="protein sequence ID" value="CAG8591508.1"/>
    <property type="molecule type" value="Genomic_DNA"/>
</dbReference>
<sequence length="364" mass="41825">MAHSTSNDKKHNTDTKISIMSTITLPSFPENETNSHSFYNCIFTKIANFLLYHTRFHLPTERTFKFLEIEFYLNDATNDHNDPYSHGHEQQLTCGEWYFHHVGKNGYRGGSRKGIDITFGSVDRKIYGGILIRAIQDELTNEVIEGPSLIVDKILETCGVNQQGGIREMVEIVWKGKSGVLRDTDNSTGVVYLTQINEDLTDDEVFGRDKKRLRYSTGLTSPYFKQKSRKKSSDTRLERNNNASEKMYTSPRVGITLSNEMPSTNLRLQYLLKPYRYFTLPHLLKKGKAQLVIGMYDHFKEINKVADVANISRFQVEKYIHEMTNGLKEGNLEEFIGKKGKGLNGIEYCRMAGTVKKWEQNKYG</sequence>
<protein>
    <submittedName>
        <fullName evidence="1">11392_t:CDS:1</fullName>
    </submittedName>
</protein>